<dbReference type="InterPro" id="IPR012674">
    <property type="entry name" value="Calycin"/>
</dbReference>
<gene>
    <name evidence="1" type="ORF">B5V51_13963</name>
</gene>
<reference evidence="1" key="1">
    <citation type="submission" date="2017-09" db="EMBL/GenBank/DDBJ databases">
        <title>Contemporary evolution of a Lepidopteran species, Heliothis virescens, in response to modern agricultural practices.</title>
        <authorList>
            <person name="Fritz M.L."/>
            <person name="Deyonke A.M."/>
            <person name="Papanicolaou A."/>
            <person name="Micinski S."/>
            <person name="Westbrook J."/>
            <person name="Gould F."/>
        </authorList>
    </citation>
    <scope>NUCLEOTIDE SEQUENCE [LARGE SCALE GENOMIC DNA]</scope>
    <source>
        <strain evidence="1">HvINT-</strain>
        <tissue evidence="1">Whole body</tissue>
    </source>
</reference>
<name>A0A2A4JR00_HELVI</name>
<dbReference type="STRING" id="7102.A0A2A4JR00"/>
<proteinExistence type="predicted"/>
<dbReference type="SUPFAM" id="SSF50814">
    <property type="entry name" value="Lipocalins"/>
    <property type="match status" value="1"/>
</dbReference>
<comment type="caution">
    <text evidence="1">The sequence shown here is derived from an EMBL/GenBank/DDBJ whole genome shotgun (WGS) entry which is preliminary data.</text>
</comment>
<sequence>MSFSGKRFRRVRSENIEELVNATHTNENLIKMLQNNAPIFSFTRIDENTFNFTLEMQNKTMTHDFKLGEEHEMERRDGSKVKITYTLESDNVLKQVIIPKDGRVAYFRREFGENDVKMIIRMEGTDVEAVVYYEEVK</sequence>
<protein>
    <recommendedName>
        <fullName evidence="2">Lipocalin/cytosolic fatty-acid binding domain-containing protein</fullName>
    </recommendedName>
</protein>
<dbReference type="Gene3D" id="2.40.128.20">
    <property type="match status" value="1"/>
</dbReference>
<organism evidence="1">
    <name type="scientific">Heliothis virescens</name>
    <name type="common">Tobacco budworm moth</name>
    <dbReference type="NCBI Taxonomy" id="7102"/>
    <lineage>
        <taxon>Eukaryota</taxon>
        <taxon>Metazoa</taxon>
        <taxon>Ecdysozoa</taxon>
        <taxon>Arthropoda</taxon>
        <taxon>Hexapoda</taxon>
        <taxon>Insecta</taxon>
        <taxon>Pterygota</taxon>
        <taxon>Neoptera</taxon>
        <taxon>Endopterygota</taxon>
        <taxon>Lepidoptera</taxon>
        <taxon>Glossata</taxon>
        <taxon>Ditrysia</taxon>
        <taxon>Noctuoidea</taxon>
        <taxon>Noctuidae</taxon>
        <taxon>Heliothinae</taxon>
        <taxon>Heliothis</taxon>
    </lineage>
</organism>
<dbReference type="AlphaFoldDB" id="A0A2A4JR00"/>
<evidence type="ECO:0000313" key="1">
    <source>
        <dbReference type="EMBL" id="PCG74034.1"/>
    </source>
</evidence>
<dbReference type="EMBL" id="NWSH01000822">
    <property type="protein sequence ID" value="PCG74034.1"/>
    <property type="molecule type" value="Genomic_DNA"/>
</dbReference>
<accession>A0A2A4JR00</accession>
<dbReference type="CDD" id="cd00742">
    <property type="entry name" value="FABP"/>
    <property type="match status" value="1"/>
</dbReference>
<evidence type="ECO:0008006" key="2">
    <source>
        <dbReference type="Google" id="ProtNLM"/>
    </source>
</evidence>